<dbReference type="EMBL" id="BK014797">
    <property type="protein sequence ID" value="DAD76223.1"/>
    <property type="molecule type" value="Genomic_DNA"/>
</dbReference>
<name>A0A8S5M2D9_9CAUD</name>
<proteinExistence type="predicted"/>
<evidence type="ECO:0000313" key="1">
    <source>
        <dbReference type="EMBL" id="DAD76223.1"/>
    </source>
</evidence>
<reference evidence="1" key="1">
    <citation type="journal article" date="2021" name="Proc. Natl. Acad. Sci. U.S.A.">
        <title>A Catalog of Tens of Thousands of Viruses from Human Metagenomes Reveals Hidden Associations with Chronic Diseases.</title>
        <authorList>
            <person name="Tisza M.J."/>
            <person name="Buck C.B."/>
        </authorList>
    </citation>
    <scope>NUCLEOTIDE SEQUENCE</scope>
    <source>
        <strain evidence="1">CtrfD19</strain>
    </source>
</reference>
<protein>
    <submittedName>
        <fullName evidence="1">Uncharacterized protein</fullName>
    </submittedName>
</protein>
<organism evidence="1">
    <name type="scientific">Siphoviridae sp. ctrfD19</name>
    <dbReference type="NCBI Taxonomy" id="2826478"/>
    <lineage>
        <taxon>Viruses</taxon>
        <taxon>Duplodnaviria</taxon>
        <taxon>Heunggongvirae</taxon>
        <taxon>Uroviricota</taxon>
        <taxon>Caudoviricetes</taxon>
    </lineage>
</organism>
<sequence length="38" mass="4333">MAFGEVTGKEMKQDREYSITDKFICNAVEFDSNNLPCT</sequence>
<accession>A0A8S5M2D9</accession>